<dbReference type="InterPro" id="IPR003729">
    <property type="entry name" value="Bi_nuclease_dom"/>
</dbReference>
<dbReference type="PROSITE" id="PS50151">
    <property type="entry name" value="UVR"/>
    <property type="match status" value="1"/>
</dbReference>
<gene>
    <name evidence="3" type="ORF">CCAND38_760003</name>
</gene>
<name>A0A0B7IGH0_9FLAO</name>
<reference evidence="3 4" key="1">
    <citation type="submission" date="2015-01" db="EMBL/GenBank/DDBJ databases">
        <authorList>
            <person name="Xiang T."/>
            <person name="Song Y."/>
            <person name="Huang L."/>
            <person name="Wang B."/>
            <person name="Wu P."/>
        </authorList>
    </citation>
    <scope>NUCLEOTIDE SEQUENCE [LARGE SCALE GENOMIC DNA]</scope>
    <source>
        <strain evidence="3 4">CcD38</strain>
    </source>
</reference>
<feature type="domain" description="BFN" evidence="2">
    <location>
        <begin position="17"/>
        <end position="150"/>
    </location>
</feature>
<dbReference type="PANTHER" id="PTHR15160:SF1">
    <property type="entry name" value="VON HIPPEL-LINDAU DISEASE TUMOR SUPPRESSOR"/>
    <property type="match status" value="1"/>
</dbReference>
<dbReference type="Proteomes" id="UP000045051">
    <property type="component" value="Unassembled WGS sequence"/>
</dbReference>
<protein>
    <recommendedName>
        <fullName evidence="5">BFN domain-containing protein</fullName>
    </recommendedName>
</protein>
<dbReference type="AlphaFoldDB" id="A0A0B7IGH0"/>
<dbReference type="EMBL" id="CDOI01000191">
    <property type="protein sequence ID" value="CEN49092.1"/>
    <property type="molecule type" value="Genomic_DNA"/>
</dbReference>
<dbReference type="SUPFAM" id="SSF103256">
    <property type="entry name" value="Hypothetical protein TM0160"/>
    <property type="match status" value="1"/>
</dbReference>
<feature type="domain" description="UVR" evidence="1">
    <location>
        <begin position="180"/>
        <end position="215"/>
    </location>
</feature>
<evidence type="ECO:0008006" key="5">
    <source>
        <dbReference type="Google" id="ProtNLM"/>
    </source>
</evidence>
<proteinExistence type="predicted"/>
<dbReference type="Pfam" id="PF02151">
    <property type="entry name" value="UVR"/>
    <property type="match status" value="1"/>
</dbReference>
<dbReference type="Pfam" id="PF02577">
    <property type="entry name" value="BFN_dom"/>
    <property type="match status" value="1"/>
</dbReference>
<evidence type="ECO:0000259" key="1">
    <source>
        <dbReference type="PROSITE" id="PS50151"/>
    </source>
</evidence>
<dbReference type="PROSITE" id="PS51658">
    <property type="entry name" value="BFN"/>
    <property type="match status" value="1"/>
</dbReference>
<dbReference type="Gene3D" id="3.10.690.10">
    <property type="entry name" value="Bifunctional nuclease domain"/>
    <property type="match status" value="1"/>
</dbReference>
<evidence type="ECO:0000313" key="3">
    <source>
        <dbReference type="EMBL" id="CEN49092.1"/>
    </source>
</evidence>
<evidence type="ECO:0000259" key="2">
    <source>
        <dbReference type="PROSITE" id="PS51658"/>
    </source>
</evidence>
<keyword evidence="4" id="KW-1185">Reference proteome</keyword>
<organism evidence="3 4">
    <name type="scientific">Capnocytophaga canis</name>
    <dbReference type="NCBI Taxonomy" id="1848903"/>
    <lineage>
        <taxon>Bacteria</taxon>
        <taxon>Pseudomonadati</taxon>
        <taxon>Bacteroidota</taxon>
        <taxon>Flavobacteriia</taxon>
        <taxon>Flavobacteriales</taxon>
        <taxon>Flavobacteriaceae</taxon>
        <taxon>Capnocytophaga</taxon>
    </lineage>
</organism>
<evidence type="ECO:0000313" key="4">
    <source>
        <dbReference type="Proteomes" id="UP000045051"/>
    </source>
</evidence>
<dbReference type="InterPro" id="IPR036104">
    <property type="entry name" value="BFN_sf"/>
</dbReference>
<dbReference type="InterPro" id="IPR001943">
    <property type="entry name" value="UVR_dom"/>
</dbReference>
<dbReference type="PANTHER" id="PTHR15160">
    <property type="entry name" value="VON HIPPEL-LINDAU PROTEIN"/>
    <property type="match status" value="1"/>
</dbReference>
<accession>A0A0B7IGH0</accession>
<sequence>MYYFYTSNHFFNLRMDFVRLYIKRISYSHSQNEAFVLILHELESDLKLPIVIGAFEAQAIALELERNVVPPRPLTHDLFKIFAKKFNVNITKVVINRLENGIFYSNMVCERDGEEHIIDARTSDAIALALRFNAPIFTHRFILQKAGIYIPEPNEPQPQSPTLHIEDDEKIQEKRARFKRHSMSELKRMLEECIESEDYELAAELRDEITRRETDD</sequence>
<dbReference type="GO" id="GO:0004518">
    <property type="term" value="F:nuclease activity"/>
    <property type="evidence" value="ECO:0007669"/>
    <property type="project" value="InterPro"/>
</dbReference>